<keyword evidence="3" id="KW-1185">Reference proteome</keyword>
<evidence type="ECO:0000313" key="2">
    <source>
        <dbReference type="EMBL" id="MFM0636890.1"/>
    </source>
</evidence>
<dbReference type="RefSeq" id="WP_408335144.1">
    <property type="nucleotide sequence ID" value="NZ_JAQQCF010000006.1"/>
</dbReference>
<dbReference type="Proteomes" id="UP001629432">
    <property type="component" value="Unassembled WGS sequence"/>
</dbReference>
<keyword evidence="1" id="KW-0812">Transmembrane</keyword>
<keyword evidence="1" id="KW-0472">Membrane</keyword>
<reference evidence="2 3" key="1">
    <citation type="journal article" date="2024" name="Chem. Sci.">
        <title>Discovery of megapolipeptins by genome mining of a Burkholderiales bacteria collection.</title>
        <authorList>
            <person name="Paulo B.S."/>
            <person name="Recchia M.J.J."/>
            <person name="Lee S."/>
            <person name="Fergusson C.H."/>
            <person name="Romanowski S.B."/>
            <person name="Hernandez A."/>
            <person name="Krull N."/>
            <person name="Liu D.Y."/>
            <person name="Cavanagh H."/>
            <person name="Bos A."/>
            <person name="Gray C.A."/>
            <person name="Murphy B.T."/>
            <person name="Linington R.G."/>
            <person name="Eustaquio A.S."/>
        </authorList>
    </citation>
    <scope>NUCLEOTIDE SEQUENCE [LARGE SCALE GENOMIC DNA]</scope>
    <source>
        <strain evidence="2 3">RL17-338-BIC-A</strain>
    </source>
</reference>
<comment type="caution">
    <text evidence="2">The sequence shown here is derived from an EMBL/GenBank/DDBJ whole genome shotgun (WGS) entry which is preliminary data.</text>
</comment>
<sequence length="52" mass="5297">MDALSGVVTIGVGFCRAALVCLFACLPAALGFSRVVCLLGAFFGAFLVLAFP</sequence>
<dbReference type="EMBL" id="JAQQCF010000006">
    <property type="protein sequence ID" value="MFM0636890.1"/>
    <property type="molecule type" value="Genomic_DNA"/>
</dbReference>
<evidence type="ECO:0000313" key="3">
    <source>
        <dbReference type="Proteomes" id="UP001629432"/>
    </source>
</evidence>
<keyword evidence="1" id="KW-1133">Transmembrane helix</keyword>
<protein>
    <submittedName>
        <fullName evidence="2">Uncharacterized protein</fullName>
    </submittedName>
</protein>
<name>A0ABW9DPA2_9BURK</name>
<feature type="transmembrane region" description="Helical" evidence="1">
    <location>
        <begin position="32"/>
        <end position="51"/>
    </location>
</feature>
<organism evidence="2 3">
    <name type="scientific">Paraburkholderia metrosideri</name>
    <dbReference type="NCBI Taxonomy" id="580937"/>
    <lineage>
        <taxon>Bacteria</taxon>
        <taxon>Pseudomonadati</taxon>
        <taxon>Pseudomonadota</taxon>
        <taxon>Betaproteobacteria</taxon>
        <taxon>Burkholderiales</taxon>
        <taxon>Burkholderiaceae</taxon>
        <taxon>Paraburkholderia</taxon>
    </lineage>
</organism>
<accession>A0ABW9DPA2</accession>
<proteinExistence type="predicted"/>
<feature type="transmembrane region" description="Helical" evidence="1">
    <location>
        <begin position="6"/>
        <end position="25"/>
    </location>
</feature>
<evidence type="ECO:0000256" key="1">
    <source>
        <dbReference type="SAM" id="Phobius"/>
    </source>
</evidence>
<gene>
    <name evidence="2" type="ORF">PQQ63_09305</name>
</gene>